<feature type="domain" description="Glycosyl hydrolases family 2 sugar binding" evidence="7">
    <location>
        <begin position="120"/>
        <end position="182"/>
    </location>
</feature>
<evidence type="ECO:0000259" key="7">
    <source>
        <dbReference type="Pfam" id="PF02837"/>
    </source>
</evidence>
<dbReference type="Pfam" id="PF00703">
    <property type="entry name" value="Glyco_hydro_2"/>
    <property type="match status" value="1"/>
</dbReference>
<dbReference type="GO" id="GO:0004553">
    <property type="term" value="F:hydrolase activity, hydrolyzing O-glycosyl compounds"/>
    <property type="evidence" value="ECO:0007669"/>
    <property type="project" value="InterPro"/>
</dbReference>
<gene>
    <name evidence="8" type="ORF">EJ05DRAFT_25777</name>
</gene>
<comment type="similarity">
    <text evidence="1">Belongs to the glycosyl hydrolase 2 family.</text>
</comment>
<dbReference type="Pfam" id="PF02836">
    <property type="entry name" value="Glyco_hydro_2_C"/>
    <property type="match status" value="1"/>
</dbReference>
<proteinExistence type="inferred from homology"/>
<dbReference type="Gene3D" id="2.60.40.10">
    <property type="entry name" value="Immunoglobulins"/>
    <property type="match status" value="1"/>
</dbReference>
<evidence type="ECO:0000313" key="9">
    <source>
        <dbReference type="Proteomes" id="UP000799437"/>
    </source>
</evidence>
<dbReference type="SUPFAM" id="SSF49303">
    <property type="entry name" value="beta-Galactosidase/glucuronidase domain"/>
    <property type="match status" value="1"/>
</dbReference>
<feature type="domain" description="Glycoside hydrolase family 2 catalytic" evidence="6">
    <location>
        <begin position="373"/>
        <end position="494"/>
    </location>
</feature>
<reference evidence="8" key="1">
    <citation type="journal article" date="2020" name="Stud. Mycol.">
        <title>101 Dothideomycetes genomes: a test case for predicting lifestyles and emergence of pathogens.</title>
        <authorList>
            <person name="Haridas S."/>
            <person name="Albert R."/>
            <person name="Binder M."/>
            <person name="Bloem J."/>
            <person name="Labutti K."/>
            <person name="Salamov A."/>
            <person name="Andreopoulos B."/>
            <person name="Baker S."/>
            <person name="Barry K."/>
            <person name="Bills G."/>
            <person name="Bluhm B."/>
            <person name="Cannon C."/>
            <person name="Castanera R."/>
            <person name="Culley D."/>
            <person name="Daum C."/>
            <person name="Ezra D."/>
            <person name="Gonzalez J."/>
            <person name="Henrissat B."/>
            <person name="Kuo A."/>
            <person name="Liang C."/>
            <person name="Lipzen A."/>
            <person name="Lutzoni F."/>
            <person name="Magnuson J."/>
            <person name="Mondo S."/>
            <person name="Nolan M."/>
            <person name="Ohm R."/>
            <person name="Pangilinan J."/>
            <person name="Park H.-J."/>
            <person name="Ramirez L."/>
            <person name="Alfaro M."/>
            <person name="Sun H."/>
            <person name="Tritt A."/>
            <person name="Yoshinaga Y."/>
            <person name="Zwiers L.-H."/>
            <person name="Turgeon B."/>
            <person name="Goodwin S."/>
            <person name="Spatafora J."/>
            <person name="Crous P."/>
            <person name="Grigoriev I."/>
        </authorList>
    </citation>
    <scope>NUCLEOTIDE SEQUENCE</scope>
    <source>
        <strain evidence="8">CBS 121739</strain>
    </source>
</reference>
<dbReference type="InterPro" id="IPR006103">
    <property type="entry name" value="Glyco_hydro_2_cat"/>
</dbReference>
<evidence type="ECO:0000256" key="2">
    <source>
        <dbReference type="ARBA" id="ARBA00022801"/>
    </source>
</evidence>
<dbReference type="EMBL" id="ML996565">
    <property type="protein sequence ID" value="KAF2763100.1"/>
    <property type="molecule type" value="Genomic_DNA"/>
</dbReference>
<evidence type="ECO:0000256" key="3">
    <source>
        <dbReference type="ARBA" id="ARBA00023295"/>
    </source>
</evidence>
<keyword evidence="9" id="KW-1185">Reference proteome</keyword>
<evidence type="ECO:0000313" key="8">
    <source>
        <dbReference type="EMBL" id="KAF2763100.1"/>
    </source>
</evidence>
<dbReference type="InterPro" id="IPR051913">
    <property type="entry name" value="GH2_Domain-Containing"/>
</dbReference>
<accession>A0A6A6WLK4</accession>
<dbReference type="SUPFAM" id="SSF51445">
    <property type="entry name" value="(Trans)glycosidases"/>
    <property type="match status" value="1"/>
</dbReference>
<protein>
    <submittedName>
        <fullName evidence="8">Glycoside hydrolase</fullName>
    </submittedName>
</protein>
<evidence type="ECO:0000256" key="1">
    <source>
        <dbReference type="ARBA" id="ARBA00007401"/>
    </source>
</evidence>
<dbReference type="InterPro" id="IPR008979">
    <property type="entry name" value="Galactose-bd-like_sf"/>
</dbReference>
<evidence type="ECO:0000259" key="6">
    <source>
        <dbReference type="Pfam" id="PF02836"/>
    </source>
</evidence>
<feature type="signal peptide" evidence="4">
    <location>
        <begin position="1"/>
        <end position="18"/>
    </location>
</feature>
<dbReference type="InterPro" id="IPR013783">
    <property type="entry name" value="Ig-like_fold"/>
</dbReference>
<organism evidence="8 9">
    <name type="scientific">Pseudovirgaria hyperparasitica</name>
    <dbReference type="NCBI Taxonomy" id="470096"/>
    <lineage>
        <taxon>Eukaryota</taxon>
        <taxon>Fungi</taxon>
        <taxon>Dikarya</taxon>
        <taxon>Ascomycota</taxon>
        <taxon>Pezizomycotina</taxon>
        <taxon>Dothideomycetes</taxon>
        <taxon>Dothideomycetes incertae sedis</taxon>
        <taxon>Acrospermales</taxon>
        <taxon>Acrospermaceae</taxon>
        <taxon>Pseudovirgaria</taxon>
    </lineage>
</organism>
<keyword evidence="4" id="KW-0732">Signal</keyword>
<evidence type="ECO:0000259" key="5">
    <source>
        <dbReference type="Pfam" id="PF00703"/>
    </source>
</evidence>
<dbReference type="Gene3D" id="3.20.20.80">
    <property type="entry name" value="Glycosidases"/>
    <property type="match status" value="1"/>
</dbReference>
<dbReference type="SUPFAM" id="SSF49785">
    <property type="entry name" value="Galactose-binding domain-like"/>
    <property type="match status" value="1"/>
</dbReference>
<dbReference type="GeneID" id="54481289"/>
<sequence length="640" mass="70969">MLPKIGVFAPLLAAIAFANPFGHSQVYVAPRQVWNNATKYEVKTPPLTTNWTYTIGTDPWQEYPRPQLERSQWKSLNGIWKYENASSPDAVNSPPTDLDNGSEVMIPSCLESGLSGIQSNTSFASWFLTNFDVPSDWSGEKVLLNFGAVDYEATVFIDGKQAGFHRGGYFAFTIDITPYLSNNGSFATRQNGAHELLVFVHDPTDTAIIPVGKQTTSPSHIFYTPCSGIWQQVWIESAPATWVSRFDVAAGMDGKVDVNVISIPEGSAEAVEVEVKDKGSGKVVGTGSGTSNTPFSFTVSSPNLWSPSTPTLYDITLKMGNDEISSYTGFRTIEKGEVNGVQRPLLNGKFEFLFATLDQGYWPDGIYTPPNREAMIFDLQTLKDLGFNAVRKHIKIETALFYQACDALGLMVIQDMPSLPPKGDSFLPNPDQQSEWERQLVLMINQQKSFPSIVTWVIYNEGWGQLYATTNPEFNLTSVIRTLDPTRLIDSTSGWRDHGAGDFHDNHHYAAPQCGTPFYSILSTPFDPSRIGFQGEFGGLGHNVSADHLWLVPQAVNSINQTYEISADLKTYNYRAHRLLDELREQTELFACSGAVYTQTTDVEGEVNGLLTYDRRVLRPDVEMWKKDIGALYDAAAGRA</sequence>
<feature type="domain" description="Glycoside hydrolase family 2 immunoglobulin-like beta-sandwich" evidence="5">
    <location>
        <begin position="252"/>
        <end position="331"/>
    </location>
</feature>
<dbReference type="Pfam" id="PF02837">
    <property type="entry name" value="Glyco_hydro_2_N"/>
    <property type="match status" value="1"/>
</dbReference>
<dbReference type="InterPro" id="IPR036156">
    <property type="entry name" value="Beta-gal/glucu_dom_sf"/>
</dbReference>
<dbReference type="GO" id="GO:0005975">
    <property type="term" value="P:carbohydrate metabolic process"/>
    <property type="evidence" value="ECO:0007669"/>
    <property type="project" value="InterPro"/>
</dbReference>
<dbReference type="RefSeq" id="XP_033605551.1">
    <property type="nucleotide sequence ID" value="XM_033740235.1"/>
</dbReference>
<dbReference type="InterPro" id="IPR017853">
    <property type="entry name" value="GH"/>
</dbReference>
<dbReference type="PANTHER" id="PTHR42732">
    <property type="entry name" value="BETA-GALACTOSIDASE"/>
    <property type="match status" value="1"/>
</dbReference>
<keyword evidence="2 8" id="KW-0378">Hydrolase</keyword>
<keyword evidence="3" id="KW-0326">Glycosidase</keyword>
<dbReference type="PANTHER" id="PTHR42732:SF2">
    <property type="entry name" value="BETA-MANNOSIDASE"/>
    <property type="match status" value="1"/>
</dbReference>
<dbReference type="InterPro" id="IPR006102">
    <property type="entry name" value="Ig-like_GH2"/>
</dbReference>
<dbReference type="InterPro" id="IPR006104">
    <property type="entry name" value="Glyco_hydro_2_N"/>
</dbReference>
<dbReference type="Proteomes" id="UP000799437">
    <property type="component" value="Unassembled WGS sequence"/>
</dbReference>
<dbReference type="OrthoDB" id="408320at2759"/>
<feature type="chain" id="PRO_5025585458" evidence="4">
    <location>
        <begin position="19"/>
        <end position="640"/>
    </location>
</feature>
<dbReference type="AlphaFoldDB" id="A0A6A6WLK4"/>
<evidence type="ECO:0000256" key="4">
    <source>
        <dbReference type="SAM" id="SignalP"/>
    </source>
</evidence>
<name>A0A6A6WLK4_9PEZI</name>
<dbReference type="Gene3D" id="2.60.120.260">
    <property type="entry name" value="Galactose-binding domain-like"/>
    <property type="match status" value="1"/>
</dbReference>